<sequence>MLARVGSDVIMGGSRHNPARPRPQIAAFPRAPVTYSLPILEKPQVKAHVLDMDFEEEPQAKTDPERISIQVVQHQGRFRRAIPCMPLPLAGVCCFFNVFIPGLGCMNLGESDIGPRLALASSYPSSNGIHCNINEFENINGGNSKGKARLAWKERNLDLSVFCVVLFGSSLRDEVQFLLHKPTCSIFAADHMSHHRWIRVVRDMGSAVHPDRS</sequence>
<keyword evidence="6" id="KW-1185">Reference proteome</keyword>
<evidence type="ECO:0000256" key="3">
    <source>
        <dbReference type="ARBA" id="ARBA00022989"/>
    </source>
</evidence>
<evidence type="ECO:0000256" key="1">
    <source>
        <dbReference type="ARBA" id="ARBA00004141"/>
    </source>
</evidence>
<dbReference type="OrthoDB" id="361532at2759"/>
<evidence type="ECO:0000313" key="5">
    <source>
        <dbReference type="EMBL" id="EYB98566.1"/>
    </source>
</evidence>
<organism evidence="5 6">
    <name type="scientific">Ancylostoma ceylanicum</name>
    <dbReference type="NCBI Taxonomy" id="53326"/>
    <lineage>
        <taxon>Eukaryota</taxon>
        <taxon>Metazoa</taxon>
        <taxon>Ecdysozoa</taxon>
        <taxon>Nematoda</taxon>
        <taxon>Chromadorea</taxon>
        <taxon>Rhabditida</taxon>
        <taxon>Rhabditina</taxon>
        <taxon>Rhabditomorpha</taxon>
        <taxon>Strongyloidea</taxon>
        <taxon>Ancylostomatidae</taxon>
        <taxon>Ancylostomatinae</taxon>
        <taxon>Ancylostoma</taxon>
    </lineage>
</organism>
<protein>
    <submittedName>
        <fullName evidence="5">Uncharacterized protein</fullName>
    </submittedName>
</protein>
<dbReference type="GO" id="GO:0050954">
    <property type="term" value="P:sensory perception of mechanical stimulus"/>
    <property type="evidence" value="ECO:0007669"/>
    <property type="project" value="TreeGrafter"/>
</dbReference>
<dbReference type="PANTHER" id="PTHR21676">
    <property type="entry name" value="PROTEIN STUM"/>
    <property type="match status" value="1"/>
</dbReference>
<proteinExistence type="predicted"/>
<evidence type="ECO:0000313" key="6">
    <source>
        <dbReference type="Proteomes" id="UP000024635"/>
    </source>
</evidence>
<dbReference type="GO" id="GO:0016020">
    <property type="term" value="C:membrane"/>
    <property type="evidence" value="ECO:0007669"/>
    <property type="project" value="UniProtKB-SubCell"/>
</dbReference>
<name>A0A016T7G4_9BILA</name>
<dbReference type="InterPro" id="IPR026673">
    <property type="entry name" value="SPEC3/Stum"/>
</dbReference>
<dbReference type="PANTHER" id="PTHR21676:SF6">
    <property type="entry name" value="PROTEIN STUM"/>
    <property type="match status" value="1"/>
</dbReference>
<dbReference type="EMBL" id="JARK01001466">
    <property type="protein sequence ID" value="EYB98566.1"/>
    <property type="molecule type" value="Genomic_DNA"/>
</dbReference>
<gene>
    <name evidence="5" type="primary">Acey_s0130.g1541</name>
    <name evidence="5" type="synonym">Acey-Y51H7BR.7</name>
    <name evidence="5" type="ORF">Y032_0130g1541</name>
</gene>
<reference evidence="6" key="1">
    <citation type="journal article" date="2015" name="Nat. Genet.">
        <title>The genome and transcriptome of the zoonotic hookworm Ancylostoma ceylanicum identify infection-specific gene families.</title>
        <authorList>
            <person name="Schwarz E.M."/>
            <person name="Hu Y."/>
            <person name="Antoshechkin I."/>
            <person name="Miller M.M."/>
            <person name="Sternberg P.W."/>
            <person name="Aroian R.V."/>
        </authorList>
    </citation>
    <scope>NUCLEOTIDE SEQUENCE</scope>
    <source>
        <strain evidence="6">HY135</strain>
    </source>
</reference>
<comment type="subcellular location">
    <subcellularLocation>
        <location evidence="1">Membrane</location>
        <topology evidence="1">Multi-pass membrane protein</topology>
    </subcellularLocation>
</comment>
<dbReference type="Proteomes" id="UP000024635">
    <property type="component" value="Unassembled WGS sequence"/>
</dbReference>
<accession>A0A016T7G4</accession>
<keyword evidence="2" id="KW-0812">Transmembrane</keyword>
<dbReference type="GO" id="GO:0042330">
    <property type="term" value="P:taxis"/>
    <property type="evidence" value="ECO:0007669"/>
    <property type="project" value="TreeGrafter"/>
</dbReference>
<dbReference type="AlphaFoldDB" id="A0A016T7G4"/>
<keyword evidence="4" id="KW-0472">Membrane</keyword>
<evidence type="ECO:0000256" key="2">
    <source>
        <dbReference type="ARBA" id="ARBA00022692"/>
    </source>
</evidence>
<evidence type="ECO:0000256" key="4">
    <source>
        <dbReference type="ARBA" id="ARBA00023136"/>
    </source>
</evidence>
<dbReference type="GO" id="GO:0071683">
    <property type="term" value="C:sensory dendrite"/>
    <property type="evidence" value="ECO:0007669"/>
    <property type="project" value="TreeGrafter"/>
</dbReference>
<keyword evidence="3" id="KW-1133">Transmembrane helix</keyword>
<comment type="caution">
    <text evidence="5">The sequence shown here is derived from an EMBL/GenBank/DDBJ whole genome shotgun (WGS) entry which is preliminary data.</text>
</comment>
<dbReference type="GO" id="GO:0019230">
    <property type="term" value="P:proprioception"/>
    <property type="evidence" value="ECO:0007669"/>
    <property type="project" value="TreeGrafter"/>
</dbReference>